<keyword evidence="8" id="KW-0482">Metalloprotease</keyword>
<evidence type="ECO:0000313" key="10">
    <source>
        <dbReference type="EMBL" id="MST70578.1"/>
    </source>
</evidence>
<gene>
    <name evidence="10" type="primary">pepV</name>
    <name evidence="10" type="ORF">FYJ65_04350</name>
</gene>
<keyword evidence="6" id="KW-0862">Zinc</keyword>
<dbReference type="InterPro" id="IPR050072">
    <property type="entry name" value="Peptidase_M20A"/>
</dbReference>
<keyword evidence="11" id="KW-1185">Reference proteome</keyword>
<dbReference type="SUPFAM" id="SSF55031">
    <property type="entry name" value="Bacterial exopeptidase dimerisation domain"/>
    <property type="match status" value="1"/>
</dbReference>
<comment type="cofactor">
    <cofactor evidence="1">
        <name>Zn(2+)</name>
        <dbReference type="ChEBI" id="CHEBI:29105"/>
    </cofactor>
</comment>
<feature type="domain" description="Peptidase M20 dimerisation" evidence="9">
    <location>
        <begin position="265"/>
        <end position="299"/>
    </location>
</feature>
<dbReference type="NCBIfam" id="NF005591">
    <property type="entry name" value="PRK07318.1"/>
    <property type="match status" value="1"/>
</dbReference>
<dbReference type="SUPFAM" id="SSF53187">
    <property type="entry name" value="Zn-dependent exopeptidases"/>
    <property type="match status" value="1"/>
</dbReference>
<evidence type="ECO:0000256" key="5">
    <source>
        <dbReference type="ARBA" id="ARBA00022801"/>
    </source>
</evidence>
<evidence type="ECO:0000256" key="3">
    <source>
        <dbReference type="ARBA" id="ARBA00022670"/>
    </source>
</evidence>
<dbReference type="InterPro" id="IPR002933">
    <property type="entry name" value="Peptidase_M20"/>
</dbReference>
<dbReference type="RefSeq" id="WP_154554144.1">
    <property type="nucleotide sequence ID" value="NZ_VUNA01000006.1"/>
</dbReference>
<dbReference type="Proteomes" id="UP000469424">
    <property type="component" value="Unassembled WGS sequence"/>
</dbReference>
<evidence type="ECO:0000259" key="9">
    <source>
        <dbReference type="Pfam" id="PF07687"/>
    </source>
</evidence>
<dbReference type="AlphaFoldDB" id="A0A6N7XH73"/>
<comment type="similarity">
    <text evidence="2">Belongs to the peptidase M20A family.</text>
</comment>
<dbReference type="GO" id="GO:0006526">
    <property type="term" value="P:L-arginine biosynthetic process"/>
    <property type="evidence" value="ECO:0007669"/>
    <property type="project" value="TreeGrafter"/>
</dbReference>
<keyword evidence="7" id="KW-0224">Dipeptidase</keyword>
<dbReference type="NCBIfam" id="TIGR01887">
    <property type="entry name" value="dipeptidaselike"/>
    <property type="match status" value="1"/>
</dbReference>
<evidence type="ECO:0000256" key="2">
    <source>
        <dbReference type="ARBA" id="ARBA00006247"/>
    </source>
</evidence>
<keyword evidence="5" id="KW-0378">Hydrolase</keyword>
<proteinExistence type="inferred from homology"/>
<evidence type="ECO:0000256" key="4">
    <source>
        <dbReference type="ARBA" id="ARBA00022723"/>
    </source>
</evidence>
<dbReference type="PANTHER" id="PTHR43808:SF31">
    <property type="entry name" value="N-ACETYL-L-CITRULLINE DEACETYLASE"/>
    <property type="match status" value="1"/>
</dbReference>
<dbReference type="InterPro" id="IPR010964">
    <property type="entry name" value="M20A_pepV-rel"/>
</dbReference>
<evidence type="ECO:0000256" key="6">
    <source>
        <dbReference type="ARBA" id="ARBA00022833"/>
    </source>
</evidence>
<dbReference type="GO" id="GO:0008777">
    <property type="term" value="F:acetylornithine deacetylase activity"/>
    <property type="evidence" value="ECO:0007669"/>
    <property type="project" value="TreeGrafter"/>
</dbReference>
<dbReference type="GO" id="GO:0006508">
    <property type="term" value="P:proteolysis"/>
    <property type="evidence" value="ECO:0007669"/>
    <property type="project" value="UniProtKB-KW"/>
</dbReference>
<protein>
    <submittedName>
        <fullName evidence="10">Dipeptidase PepV</fullName>
    </submittedName>
</protein>
<comment type="caution">
    <text evidence="10">The sequence shown here is derived from an EMBL/GenBank/DDBJ whole genome shotgun (WGS) entry which is preliminary data.</text>
</comment>
<dbReference type="Pfam" id="PF07687">
    <property type="entry name" value="M20_dimer"/>
    <property type="match status" value="1"/>
</dbReference>
<accession>A0A6N7XH73</accession>
<dbReference type="GO" id="GO:0008270">
    <property type="term" value="F:zinc ion binding"/>
    <property type="evidence" value="ECO:0007669"/>
    <property type="project" value="InterPro"/>
</dbReference>
<dbReference type="InterPro" id="IPR036264">
    <property type="entry name" value="Bact_exopeptidase_dim_dom"/>
</dbReference>
<keyword evidence="4" id="KW-0479">Metal-binding</keyword>
<dbReference type="GO" id="GO:0008237">
    <property type="term" value="F:metallopeptidase activity"/>
    <property type="evidence" value="ECO:0007669"/>
    <property type="project" value="UniProtKB-KW"/>
</dbReference>
<sequence length="480" mass="53706">MVYREILEKNKAEMLEKLQELVRIRSVRTEPCRSPEGEVYPFGAGVEEAYQYTLKLGKELGFEVKDWDHYCGHIEWKSENPDAQIFGIAGHLDIVPEGDGWTFDPYAAEIADGWMLGRGTLDDKGPVIACLYGMKALKEAGYRPTDTIRLILGLDEETGRDSVHYYLEKDRMPDYGITPDGEFPLTNGEMGNMKFQLASRMKKYSPKEGLVLSKINGGLAPNIVPRTAKAVVASGDNGEYDTIRTKAEAFAEETGYNLKTRKVGTSLAIEATGISAHGADPHKGLNAISILMAFLGRLDFVSDEVTEWIRYYNEHIGFNLHGENMECAFQDEPSGKLICNVGMMELSNDVATVTLNVRYPISYTSENVYEGVEKTLEGTNIGLIKKGDDKPAYVPVDDPFIQTLCSVYVEETGDEENKPFVDRGGTYAKVFRRMVAFGALFPGEEDRMHQPDERLSIEALMKMTRIYTAMMEKLCMETEA</sequence>
<keyword evidence="3" id="KW-0645">Protease</keyword>
<name>A0A6N7XH73_9FIRM</name>
<reference evidence="10 11" key="1">
    <citation type="submission" date="2019-08" db="EMBL/GenBank/DDBJ databases">
        <title>In-depth cultivation of the pig gut microbiome towards novel bacterial diversity and tailored functional studies.</title>
        <authorList>
            <person name="Wylensek D."/>
            <person name="Hitch T.C.A."/>
            <person name="Clavel T."/>
        </authorList>
    </citation>
    <scope>NUCLEOTIDE SEQUENCE [LARGE SCALE GENOMIC DNA]</scope>
    <source>
        <strain evidence="10 11">WCA-MUC-591-APC-4B</strain>
    </source>
</reference>
<dbReference type="EMBL" id="VUNA01000006">
    <property type="protein sequence ID" value="MST70578.1"/>
    <property type="molecule type" value="Genomic_DNA"/>
</dbReference>
<dbReference type="GO" id="GO:0016805">
    <property type="term" value="F:dipeptidase activity"/>
    <property type="evidence" value="ECO:0007669"/>
    <property type="project" value="UniProtKB-KW"/>
</dbReference>
<dbReference type="Pfam" id="PF01546">
    <property type="entry name" value="Peptidase_M20"/>
    <property type="match status" value="1"/>
</dbReference>
<dbReference type="Gene3D" id="3.30.70.360">
    <property type="match status" value="2"/>
</dbReference>
<organism evidence="10 11">
    <name type="scientific">Mogibacterium kristiansenii</name>
    <dbReference type="NCBI Taxonomy" id="2606708"/>
    <lineage>
        <taxon>Bacteria</taxon>
        <taxon>Bacillati</taxon>
        <taxon>Bacillota</taxon>
        <taxon>Clostridia</taxon>
        <taxon>Peptostreptococcales</taxon>
        <taxon>Anaerovoracaceae</taxon>
        <taxon>Mogibacterium</taxon>
    </lineage>
</organism>
<dbReference type="InterPro" id="IPR011650">
    <property type="entry name" value="Peptidase_M20_dimer"/>
</dbReference>
<evidence type="ECO:0000256" key="1">
    <source>
        <dbReference type="ARBA" id="ARBA00001947"/>
    </source>
</evidence>
<evidence type="ECO:0000256" key="7">
    <source>
        <dbReference type="ARBA" id="ARBA00022997"/>
    </source>
</evidence>
<dbReference type="PANTHER" id="PTHR43808">
    <property type="entry name" value="ACETYLORNITHINE DEACETYLASE"/>
    <property type="match status" value="1"/>
</dbReference>
<evidence type="ECO:0000256" key="8">
    <source>
        <dbReference type="ARBA" id="ARBA00023049"/>
    </source>
</evidence>
<dbReference type="Gene3D" id="3.40.630.10">
    <property type="entry name" value="Zn peptidases"/>
    <property type="match status" value="1"/>
</dbReference>
<evidence type="ECO:0000313" key="11">
    <source>
        <dbReference type="Proteomes" id="UP000469424"/>
    </source>
</evidence>